<dbReference type="Proteomes" id="UP001367508">
    <property type="component" value="Unassembled WGS sequence"/>
</dbReference>
<reference evidence="1 2" key="1">
    <citation type="submission" date="2024-01" db="EMBL/GenBank/DDBJ databases">
        <title>The genomes of 5 underutilized Papilionoideae crops provide insights into root nodulation and disease resistanc.</title>
        <authorList>
            <person name="Jiang F."/>
        </authorList>
    </citation>
    <scope>NUCLEOTIDE SEQUENCE [LARGE SCALE GENOMIC DNA]</scope>
    <source>
        <strain evidence="1">LVBAO_FW01</strain>
        <tissue evidence="1">Leaves</tissue>
    </source>
</reference>
<gene>
    <name evidence="1" type="ORF">VNO77_05275</name>
</gene>
<sequence>MEYRSLVLILVSLFLYSIHSIMPSRNFMVTLLALAVAVLLMPSNQSHAFKNLTGMMNANQKNEPVSRHHYSIRNAYASAGRLNCSEDTIFPCSQTTMFSSEHSVEKLYGLAALVYGFGNLQHVEGCRDSKRLDMLVLLQHLQSQFVVSL</sequence>
<comment type="caution">
    <text evidence="1">The sequence shown here is derived from an EMBL/GenBank/DDBJ whole genome shotgun (WGS) entry which is preliminary data.</text>
</comment>
<dbReference type="EMBL" id="JAYMYQ010000001">
    <property type="protein sequence ID" value="KAK7363145.1"/>
    <property type="molecule type" value="Genomic_DNA"/>
</dbReference>
<evidence type="ECO:0000313" key="1">
    <source>
        <dbReference type="EMBL" id="KAK7363145.1"/>
    </source>
</evidence>
<dbReference type="AlphaFoldDB" id="A0AAN9MY19"/>
<proteinExistence type="predicted"/>
<protein>
    <submittedName>
        <fullName evidence="1">Uncharacterized protein</fullName>
    </submittedName>
</protein>
<keyword evidence="2" id="KW-1185">Reference proteome</keyword>
<organism evidence="1 2">
    <name type="scientific">Canavalia gladiata</name>
    <name type="common">Sword bean</name>
    <name type="synonym">Dolichos gladiatus</name>
    <dbReference type="NCBI Taxonomy" id="3824"/>
    <lineage>
        <taxon>Eukaryota</taxon>
        <taxon>Viridiplantae</taxon>
        <taxon>Streptophyta</taxon>
        <taxon>Embryophyta</taxon>
        <taxon>Tracheophyta</taxon>
        <taxon>Spermatophyta</taxon>
        <taxon>Magnoliopsida</taxon>
        <taxon>eudicotyledons</taxon>
        <taxon>Gunneridae</taxon>
        <taxon>Pentapetalae</taxon>
        <taxon>rosids</taxon>
        <taxon>fabids</taxon>
        <taxon>Fabales</taxon>
        <taxon>Fabaceae</taxon>
        <taxon>Papilionoideae</taxon>
        <taxon>50 kb inversion clade</taxon>
        <taxon>NPAAA clade</taxon>
        <taxon>indigoferoid/millettioid clade</taxon>
        <taxon>Phaseoleae</taxon>
        <taxon>Canavalia</taxon>
    </lineage>
</organism>
<accession>A0AAN9MY19</accession>
<name>A0AAN9MY19_CANGL</name>
<evidence type="ECO:0000313" key="2">
    <source>
        <dbReference type="Proteomes" id="UP001367508"/>
    </source>
</evidence>